<feature type="domain" description="D-isomer specific 2-hydroxyacid dehydrogenase NAD-binding" evidence="3">
    <location>
        <begin position="160"/>
        <end position="310"/>
    </location>
</feature>
<accession>A0A9P1DT81</accession>
<comment type="caution">
    <text evidence="4">The sequence shown here is derived from an EMBL/GenBank/DDBJ whole genome shotgun (WGS) entry which is preliminary data.</text>
</comment>
<dbReference type="Proteomes" id="UP001152797">
    <property type="component" value="Unassembled WGS sequence"/>
</dbReference>
<keyword evidence="1" id="KW-0560">Oxidoreductase</keyword>
<dbReference type="AlphaFoldDB" id="A0A9P1DT81"/>
<feature type="chain" id="PRO_5043271627" evidence="2">
    <location>
        <begin position="16"/>
        <end position="360"/>
    </location>
</feature>
<dbReference type="InterPro" id="IPR006140">
    <property type="entry name" value="D-isomer_DH_NAD-bd"/>
</dbReference>
<dbReference type="EMBL" id="CAMXCT030006556">
    <property type="protein sequence ID" value="CAL4803202.1"/>
    <property type="molecule type" value="Genomic_DNA"/>
</dbReference>
<evidence type="ECO:0000313" key="6">
    <source>
        <dbReference type="EMBL" id="CAL4803202.1"/>
    </source>
</evidence>
<evidence type="ECO:0000256" key="1">
    <source>
        <dbReference type="ARBA" id="ARBA00023002"/>
    </source>
</evidence>
<dbReference type="SUPFAM" id="SSF51735">
    <property type="entry name" value="NAD(P)-binding Rossmann-fold domains"/>
    <property type="match status" value="1"/>
</dbReference>
<dbReference type="EMBL" id="CAMXCT020006556">
    <property type="protein sequence ID" value="CAL1169265.1"/>
    <property type="molecule type" value="Genomic_DNA"/>
</dbReference>
<sequence length="360" mass="38831">MERLVLALLSTALAGTPIALVFESNGYVADLATHVGEKVALRHCSSFKCDELHSSARSEVVAVVGMPRNISILQQLPGLKLLQSSHYMYARLGSVPAQATVAKYDVAWHQYGVEPIAEFVIAAAFQWTYRLPSTSRRFTSCAFGTGAPSECPSDSSLTAHPTLMNKTMGVLGYGNIGQAVAKRASALGMKILATRRHGPFSSWLINDNDKLLAESDFVAVTVPGSVRGLINRTSLALMKKDAVLIPVSANPVDFDALYEALLTGSMGAVLDVWPQGCWHFPDMFCGPPYTEQAQPYSDDIANLQNVLLLPGVAMRDDRFWSNSAKYVGENLVALVNGAPLKGVVRNASTNALRPTKLSFV</sequence>
<evidence type="ECO:0000313" key="4">
    <source>
        <dbReference type="EMBL" id="CAI4015890.1"/>
    </source>
</evidence>
<keyword evidence="7" id="KW-1185">Reference proteome</keyword>
<evidence type="ECO:0000256" key="2">
    <source>
        <dbReference type="SAM" id="SignalP"/>
    </source>
</evidence>
<evidence type="ECO:0000259" key="3">
    <source>
        <dbReference type="Pfam" id="PF02826"/>
    </source>
</evidence>
<reference evidence="5" key="2">
    <citation type="submission" date="2024-04" db="EMBL/GenBank/DDBJ databases">
        <authorList>
            <person name="Chen Y."/>
            <person name="Shah S."/>
            <person name="Dougan E. K."/>
            <person name="Thang M."/>
            <person name="Chan C."/>
        </authorList>
    </citation>
    <scope>NUCLEOTIDE SEQUENCE [LARGE SCALE GENOMIC DNA]</scope>
</reference>
<dbReference type="InterPro" id="IPR036291">
    <property type="entry name" value="NAD(P)-bd_dom_sf"/>
</dbReference>
<proteinExistence type="predicted"/>
<evidence type="ECO:0000313" key="7">
    <source>
        <dbReference type="Proteomes" id="UP001152797"/>
    </source>
</evidence>
<dbReference type="Pfam" id="PF02826">
    <property type="entry name" value="2-Hacid_dh_C"/>
    <property type="match status" value="1"/>
</dbReference>
<dbReference type="OrthoDB" id="298012at2759"/>
<protein>
    <submittedName>
        <fullName evidence="6">Glyoxylate reductase</fullName>
    </submittedName>
</protein>
<reference evidence="4" key="1">
    <citation type="submission" date="2022-10" db="EMBL/GenBank/DDBJ databases">
        <authorList>
            <person name="Chen Y."/>
            <person name="Dougan E. K."/>
            <person name="Chan C."/>
            <person name="Rhodes N."/>
            <person name="Thang M."/>
        </authorList>
    </citation>
    <scope>NUCLEOTIDE SEQUENCE</scope>
</reference>
<organism evidence="4">
    <name type="scientific">Cladocopium goreaui</name>
    <dbReference type="NCBI Taxonomy" id="2562237"/>
    <lineage>
        <taxon>Eukaryota</taxon>
        <taxon>Sar</taxon>
        <taxon>Alveolata</taxon>
        <taxon>Dinophyceae</taxon>
        <taxon>Suessiales</taxon>
        <taxon>Symbiodiniaceae</taxon>
        <taxon>Cladocopium</taxon>
    </lineage>
</organism>
<gene>
    <name evidence="4" type="ORF">C1SCF055_LOCUS40691</name>
</gene>
<dbReference type="PANTHER" id="PTHR10996">
    <property type="entry name" value="2-HYDROXYACID DEHYDROGENASE-RELATED"/>
    <property type="match status" value="1"/>
</dbReference>
<dbReference type="GO" id="GO:0051287">
    <property type="term" value="F:NAD binding"/>
    <property type="evidence" value="ECO:0007669"/>
    <property type="project" value="InterPro"/>
</dbReference>
<evidence type="ECO:0000313" key="5">
    <source>
        <dbReference type="EMBL" id="CAL1169265.1"/>
    </source>
</evidence>
<dbReference type="EMBL" id="CAMXCT010006556">
    <property type="protein sequence ID" value="CAI4015890.1"/>
    <property type="molecule type" value="Genomic_DNA"/>
</dbReference>
<dbReference type="InterPro" id="IPR050223">
    <property type="entry name" value="D-isomer_2-hydroxyacid_DH"/>
</dbReference>
<name>A0A9P1DT81_9DINO</name>
<dbReference type="Gene3D" id="3.40.50.720">
    <property type="entry name" value="NAD(P)-binding Rossmann-like Domain"/>
    <property type="match status" value="2"/>
</dbReference>
<dbReference type="GO" id="GO:0016491">
    <property type="term" value="F:oxidoreductase activity"/>
    <property type="evidence" value="ECO:0007669"/>
    <property type="project" value="UniProtKB-KW"/>
</dbReference>
<feature type="signal peptide" evidence="2">
    <location>
        <begin position="1"/>
        <end position="15"/>
    </location>
</feature>
<keyword evidence="2" id="KW-0732">Signal</keyword>